<evidence type="ECO:0000313" key="2">
    <source>
        <dbReference type="WBParaSite" id="PSU_v2.g13509.t1"/>
    </source>
</evidence>
<accession>A0A914XZX0</accession>
<keyword evidence="1" id="KW-1185">Reference proteome</keyword>
<proteinExistence type="predicted"/>
<dbReference type="Proteomes" id="UP000887577">
    <property type="component" value="Unplaced"/>
</dbReference>
<sequence>MGKIIKQTVPKGNGWRYETSCTRLKLILSAVLDIVNWASTVRRYEKELNVKEFQSDDEINSRLELWTTTLMSKALTQQFDSKGYRDDWMLKVKDVTVYDAFTHLRYYICYIIASNEFVDGSPETEIVDDVNYHIEKFDEYEHHLKTSTGRIGDYMAAISSFQQGKKTATSDFDPDEFKSIKAVSIVGYRINVAAALKLTNILPLRMGVFNSTQKRAKEFRQNLERLRVSRYRDLWPLMLLDVLEYFEKRRLHLLVISKVN</sequence>
<dbReference type="WBParaSite" id="PSU_v2.g13509.t1">
    <property type="protein sequence ID" value="PSU_v2.g13509.t1"/>
    <property type="gene ID" value="PSU_v2.g13509"/>
</dbReference>
<reference evidence="2" key="1">
    <citation type="submission" date="2022-11" db="UniProtKB">
        <authorList>
            <consortium name="WormBaseParasite"/>
        </authorList>
    </citation>
    <scope>IDENTIFICATION</scope>
</reference>
<name>A0A914XZX0_9BILA</name>
<dbReference type="AlphaFoldDB" id="A0A914XZX0"/>
<organism evidence="1 2">
    <name type="scientific">Panagrolaimus superbus</name>
    <dbReference type="NCBI Taxonomy" id="310955"/>
    <lineage>
        <taxon>Eukaryota</taxon>
        <taxon>Metazoa</taxon>
        <taxon>Ecdysozoa</taxon>
        <taxon>Nematoda</taxon>
        <taxon>Chromadorea</taxon>
        <taxon>Rhabditida</taxon>
        <taxon>Tylenchina</taxon>
        <taxon>Panagrolaimomorpha</taxon>
        <taxon>Panagrolaimoidea</taxon>
        <taxon>Panagrolaimidae</taxon>
        <taxon>Panagrolaimus</taxon>
    </lineage>
</organism>
<protein>
    <submittedName>
        <fullName evidence="2">Uncharacterized protein</fullName>
    </submittedName>
</protein>
<evidence type="ECO:0000313" key="1">
    <source>
        <dbReference type="Proteomes" id="UP000887577"/>
    </source>
</evidence>